<dbReference type="EMBL" id="CAMXCT010001442">
    <property type="protein sequence ID" value="CAI3990108.1"/>
    <property type="molecule type" value="Genomic_DNA"/>
</dbReference>
<dbReference type="AlphaFoldDB" id="A0A9P1FVJ9"/>
<dbReference type="Gene3D" id="1.10.287.110">
    <property type="entry name" value="DnaJ domain"/>
    <property type="match status" value="1"/>
</dbReference>
<keyword evidence="5" id="KW-1185">Reference proteome</keyword>
<proteinExistence type="predicted"/>
<protein>
    <submittedName>
        <fullName evidence="4">Chaperone protein dnaJ A6, chloroplastic (AtDjA6) (Chaperone protein dnaJ A26) (AtDjA26)</fullName>
    </submittedName>
</protein>
<dbReference type="Proteomes" id="UP001152797">
    <property type="component" value="Unassembled WGS sequence"/>
</dbReference>
<dbReference type="Pfam" id="PF00226">
    <property type="entry name" value="DnaJ"/>
    <property type="match status" value="1"/>
</dbReference>
<comment type="caution">
    <text evidence="3">The sequence shown here is derived from an EMBL/GenBank/DDBJ whole genome shotgun (WGS) entry which is preliminary data.</text>
</comment>
<dbReference type="EMBL" id="CAMXCT020001442">
    <property type="protein sequence ID" value="CAL1143483.1"/>
    <property type="molecule type" value="Genomic_DNA"/>
</dbReference>
<dbReference type="CDD" id="cd06257">
    <property type="entry name" value="DnaJ"/>
    <property type="match status" value="1"/>
</dbReference>
<feature type="transmembrane region" description="Helical" evidence="1">
    <location>
        <begin position="500"/>
        <end position="520"/>
    </location>
</feature>
<dbReference type="PROSITE" id="PS50076">
    <property type="entry name" value="DNAJ_2"/>
    <property type="match status" value="1"/>
</dbReference>
<evidence type="ECO:0000259" key="2">
    <source>
        <dbReference type="PROSITE" id="PS50076"/>
    </source>
</evidence>
<keyword evidence="1" id="KW-1133">Transmembrane helix</keyword>
<reference evidence="3" key="1">
    <citation type="submission" date="2022-10" db="EMBL/GenBank/DDBJ databases">
        <authorList>
            <person name="Chen Y."/>
            <person name="Dougan E. K."/>
            <person name="Chan C."/>
            <person name="Rhodes N."/>
            <person name="Thang M."/>
        </authorList>
    </citation>
    <scope>NUCLEOTIDE SEQUENCE</scope>
</reference>
<evidence type="ECO:0000256" key="1">
    <source>
        <dbReference type="SAM" id="Phobius"/>
    </source>
</evidence>
<dbReference type="OrthoDB" id="448442at2759"/>
<name>A0A9P1FVJ9_9DINO</name>
<evidence type="ECO:0000313" key="4">
    <source>
        <dbReference type="EMBL" id="CAL4777420.1"/>
    </source>
</evidence>
<dbReference type="SUPFAM" id="SSF46565">
    <property type="entry name" value="Chaperone J-domain"/>
    <property type="match status" value="1"/>
</dbReference>
<feature type="domain" description="J" evidence="2">
    <location>
        <begin position="367"/>
        <end position="425"/>
    </location>
</feature>
<keyword evidence="1" id="KW-0472">Membrane</keyword>
<evidence type="ECO:0000313" key="3">
    <source>
        <dbReference type="EMBL" id="CAI3990108.1"/>
    </source>
</evidence>
<reference evidence="4 5" key="2">
    <citation type="submission" date="2024-05" db="EMBL/GenBank/DDBJ databases">
        <authorList>
            <person name="Chen Y."/>
            <person name="Shah S."/>
            <person name="Dougan E. K."/>
            <person name="Thang M."/>
            <person name="Chan C."/>
        </authorList>
    </citation>
    <scope>NUCLEOTIDE SEQUENCE [LARGE SCALE GENOMIC DNA]</scope>
</reference>
<accession>A0A9P1FVJ9</accession>
<evidence type="ECO:0000313" key="5">
    <source>
        <dbReference type="Proteomes" id="UP001152797"/>
    </source>
</evidence>
<gene>
    <name evidence="3" type="ORF">C1SCF055_LOCUS17128</name>
</gene>
<dbReference type="EMBL" id="CAMXCT030001442">
    <property type="protein sequence ID" value="CAL4777420.1"/>
    <property type="molecule type" value="Genomic_DNA"/>
</dbReference>
<organism evidence="3">
    <name type="scientific">Cladocopium goreaui</name>
    <dbReference type="NCBI Taxonomy" id="2562237"/>
    <lineage>
        <taxon>Eukaryota</taxon>
        <taxon>Sar</taxon>
        <taxon>Alveolata</taxon>
        <taxon>Dinophyceae</taxon>
        <taxon>Suessiales</taxon>
        <taxon>Symbiodiniaceae</taxon>
        <taxon>Cladocopium</taxon>
    </lineage>
</organism>
<dbReference type="InterPro" id="IPR036869">
    <property type="entry name" value="J_dom_sf"/>
</dbReference>
<dbReference type="InterPro" id="IPR001623">
    <property type="entry name" value="DnaJ_domain"/>
</dbReference>
<keyword evidence="1" id="KW-0812">Transmembrane</keyword>
<sequence length="526" mass="57778">MGSFPSRALQDGIAGVSPWMTLVHIDNQTNQPVIVHLARNADMPTAEDAVEHIIPANEVYGLASGWLREPRATLLIRTGVDKAQLLRVPNNARIMIRLAPHGLCVDSPDAVEFEPFEPAHDVSGHDTVPMALRGESFHVEPTGPSVAQAAVSAAQREQNQGRGQALRGIRFLVAPASVDDDPWTVWSSVPPLRVAATADVVRLARAVLLERRMRSRQMPILLEATCSRRHAYVMCKALARAQQLSMLLSSEPSGISCIARITKRYGPHTPTDEAGNTARLIRVMVWKPVSITGEIDERKWAERQSEADVPRPPPAPVGKGLHGSWPFRGASSPALLVAALVPFAAKVQRACRARLRATSIPTVAGTEIWSLLGLKGTATKAEIKSKFKKFVRTNHPDVKGDRSPAAIERWANITEAYRKIMKCNDDLFWVESWVARVRQIEIAKLQNADRIRQERIARRAARVGLTPDQYEAAEAEAVEAAKEAAEIEEDNRNQFVLDTLPVVLALVLAFLMISLIAILVNGPNSK</sequence>